<protein>
    <recommendedName>
        <fullName evidence="7">Large ribosomal subunit protein bL32m</fullName>
    </recommendedName>
    <alternativeName>
        <fullName evidence="8">39S ribosomal protein L32, mitochondrial</fullName>
    </alternativeName>
</protein>
<evidence type="ECO:0000256" key="3">
    <source>
        <dbReference type="ARBA" id="ARBA00022946"/>
    </source>
</evidence>
<dbReference type="GO" id="GO:0003735">
    <property type="term" value="F:structural constituent of ribosome"/>
    <property type="evidence" value="ECO:0007669"/>
    <property type="project" value="TreeGrafter"/>
</dbReference>
<dbReference type="PANTHER" id="PTHR21026">
    <property type="entry name" value="39S RIBOSOMAL PROTEIN L32, MITOCHONDRIAL"/>
    <property type="match status" value="1"/>
</dbReference>
<dbReference type="InterPro" id="IPR011332">
    <property type="entry name" value="Ribosomal_zn-bd"/>
</dbReference>
<comment type="function">
    <text evidence="9">Component of the mitochondrial large ribosomal subunit (mt-LSU). The mitochondrial ribosome (mitoribosome) is a large ribonucleoprotein complex responsible for the synthesis of proteins inside mitochondria.</text>
</comment>
<keyword evidence="4 11" id="KW-0689">Ribosomal protein</keyword>
<reference evidence="11" key="1">
    <citation type="submission" date="2025-08" db="UniProtKB">
        <authorList>
            <consortium name="RefSeq"/>
        </authorList>
    </citation>
    <scope>IDENTIFICATION</scope>
</reference>
<keyword evidence="10" id="KW-1185">Reference proteome</keyword>
<gene>
    <name evidence="11" type="primary">LOC105368262</name>
</gene>
<dbReference type="KEGG" id="csol:105368262"/>
<sequence length="193" mass="22610">MAGIFVRYFEVALSRFENAIVSIMERHLQPDFCIGALNQQTSKPKFTIKNILNDGLLWAVPKHRRPLEKRLSRKFGFPQYNWKPLVPKTNLLMCKRCGHFHESYTICGHCYQKVKEESEAIHKAIDQLKVEPINNELVILYEGEKKLKPDQFWQGRPIVELPKKRPTWFHQNLLEPTTQKLSDSKEVEPNNLG</sequence>
<dbReference type="CTD" id="64983"/>
<evidence type="ECO:0000256" key="4">
    <source>
        <dbReference type="ARBA" id="ARBA00022980"/>
    </source>
</evidence>
<dbReference type="PANTHER" id="PTHR21026:SF2">
    <property type="entry name" value="LARGE RIBOSOMAL SUBUNIT PROTEIN BL32M"/>
    <property type="match status" value="1"/>
</dbReference>
<evidence type="ECO:0000256" key="7">
    <source>
        <dbReference type="ARBA" id="ARBA00039935"/>
    </source>
</evidence>
<organism evidence="10 11">
    <name type="scientific">Ceratosolen solmsi marchali</name>
    <dbReference type="NCBI Taxonomy" id="326594"/>
    <lineage>
        <taxon>Eukaryota</taxon>
        <taxon>Metazoa</taxon>
        <taxon>Ecdysozoa</taxon>
        <taxon>Arthropoda</taxon>
        <taxon>Hexapoda</taxon>
        <taxon>Insecta</taxon>
        <taxon>Pterygota</taxon>
        <taxon>Neoptera</taxon>
        <taxon>Endopterygota</taxon>
        <taxon>Hymenoptera</taxon>
        <taxon>Apocrita</taxon>
        <taxon>Proctotrupomorpha</taxon>
        <taxon>Chalcidoidea</taxon>
        <taxon>Agaonidae</taxon>
        <taxon>Agaoninae</taxon>
        <taxon>Ceratosolen</taxon>
    </lineage>
</organism>
<dbReference type="AlphaFoldDB" id="A0AAJ6YW56"/>
<dbReference type="RefSeq" id="XP_011505544.1">
    <property type="nucleotide sequence ID" value="XM_011507242.1"/>
</dbReference>
<evidence type="ECO:0000313" key="10">
    <source>
        <dbReference type="Proteomes" id="UP000695007"/>
    </source>
</evidence>
<evidence type="ECO:0000256" key="9">
    <source>
        <dbReference type="ARBA" id="ARBA00045766"/>
    </source>
</evidence>
<evidence type="ECO:0000256" key="5">
    <source>
        <dbReference type="ARBA" id="ARBA00023128"/>
    </source>
</evidence>
<evidence type="ECO:0000256" key="8">
    <source>
        <dbReference type="ARBA" id="ARBA00042577"/>
    </source>
</evidence>
<keyword evidence="5" id="KW-0496">Mitochondrion</keyword>
<evidence type="ECO:0000313" key="11">
    <source>
        <dbReference type="RefSeq" id="XP_011505544.1"/>
    </source>
</evidence>
<comment type="subcellular location">
    <subcellularLocation>
        <location evidence="1">Mitochondrion</location>
    </subcellularLocation>
</comment>
<dbReference type="Proteomes" id="UP000695007">
    <property type="component" value="Unplaced"/>
</dbReference>
<dbReference type="GO" id="GO:0006412">
    <property type="term" value="P:translation"/>
    <property type="evidence" value="ECO:0007669"/>
    <property type="project" value="InterPro"/>
</dbReference>
<evidence type="ECO:0000256" key="1">
    <source>
        <dbReference type="ARBA" id="ARBA00004173"/>
    </source>
</evidence>
<dbReference type="GO" id="GO:0005762">
    <property type="term" value="C:mitochondrial large ribosomal subunit"/>
    <property type="evidence" value="ECO:0007669"/>
    <property type="project" value="TreeGrafter"/>
</dbReference>
<dbReference type="SUPFAM" id="SSF57829">
    <property type="entry name" value="Zn-binding ribosomal proteins"/>
    <property type="match status" value="1"/>
</dbReference>
<accession>A0AAJ6YW56</accession>
<evidence type="ECO:0000256" key="6">
    <source>
        <dbReference type="ARBA" id="ARBA00023274"/>
    </source>
</evidence>
<keyword evidence="3" id="KW-0809">Transit peptide</keyword>
<comment type="similarity">
    <text evidence="2">Belongs to the bacterial ribosomal protein bL32 family.</text>
</comment>
<proteinExistence type="inferred from homology"/>
<keyword evidence="6" id="KW-0687">Ribonucleoprotein</keyword>
<dbReference type="InterPro" id="IPR051991">
    <property type="entry name" value="Mitoribosomal_protein_bL32"/>
</dbReference>
<name>A0AAJ6YW56_9HYME</name>
<evidence type="ECO:0000256" key="2">
    <source>
        <dbReference type="ARBA" id="ARBA00008560"/>
    </source>
</evidence>
<dbReference type="GeneID" id="105368262"/>